<dbReference type="InterPro" id="IPR058535">
    <property type="entry name" value="MafB19-deam"/>
</dbReference>
<name>A0A1W6CUQ4_9RHOB</name>
<dbReference type="EMBL" id="CP020612">
    <property type="protein sequence ID" value="ARJ68584.1"/>
    <property type="molecule type" value="Genomic_DNA"/>
</dbReference>
<feature type="compositionally biased region" description="Polar residues" evidence="1">
    <location>
        <begin position="25"/>
        <end position="36"/>
    </location>
</feature>
<dbReference type="CDD" id="cd20745">
    <property type="entry name" value="FIX_RhsA_AHH_HNH-like"/>
    <property type="match status" value="1"/>
</dbReference>
<reference evidence="3 4" key="1">
    <citation type="submission" date="2017-03" db="EMBL/GenBank/DDBJ databases">
        <title>Genome sequence of Paracoccus contaminans isolated from a water microcosm.</title>
        <authorList>
            <person name="Aurass P."/>
            <person name="Karste S."/>
            <person name="Trost E."/>
            <person name="Glaeser S.P."/>
            <person name="Kaempfer P."/>
            <person name="Flieger A."/>
        </authorList>
    </citation>
    <scope>NUCLEOTIDE SEQUENCE [LARGE SCALE GENOMIC DNA]</scope>
    <source>
        <strain evidence="4">RKI 16-01929T\LMG 29738T\CCM 8701T\CIP 111112T</strain>
    </source>
</reference>
<dbReference type="GO" id="GO:0008251">
    <property type="term" value="F:tRNA-specific adenosine deaminase activity"/>
    <property type="evidence" value="ECO:0007669"/>
    <property type="project" value="InterPro"/>
</dbReference>
<dbReference type="AlphaFoldDB" id="A0A1W6CUQ4"/>
<feature type="region of interest" description="Disordered" evidence="1">
    <location>
        <begin position="1"/>
        <end position="36"/>
    </location>
</feature>
<sequence length="305" mass="31824">MIMVKPINPKGAAPRPEAPRPTLGGNRQESASNRNQAPGIGADLALDLTQIGLDITGLFDPTFVSDGANALISLGRGDLGGAALSVVSILPAGDLVKLGKLGKYADTLGKIVDKVAGNPLLKDSLEQAVGTIAKALDKIPQGMIDQLPASARNNLDRLKDAVARFDKAPGHLLGPRHGTAALAAQRAARGLPPAGAQGDASTVAMIRLRGQDYVGVNSSVQQPRTTITLDRVNAQTRTHAEADAVQQALNGTARKRGGQAEMWVDRDLCRSCGPNGGMRSLARNLGVDELIVHTPSGTQIFKPTR</sequence>
<dbReference type="KEGG" id="pcon:B0A89_01925"/>
<accession>A0A1W6CUQ4</accession>
<dbReference type="OrthoDB" id="7182479at2"/>
<dbReference type="STRING" id="1945662.B0A89_01925"/>
<dbReference type="Pfam" id="PF14437">
    <property type="entry name" value="MafB19-deam"/>
    <property type="match status" value="1"/>
</dbReference>
<proteinExistence type="predicted"/>
<dbReference type="GO" id="GO:0002100">
    <property type="term" value="P:tRNA wobble adenosine to inosine editing"/>
    <property type="evidence" value="ECO:0007669"/>
    <property type="project" value="InterPro"/>
</dbReference>
<protein>
    <recommendedName>
        <fullName evidence="2">MafB19-like deaminase domain-containing protein</fullName>
    </recommendedName>
</protein>
<dbReference type="Proteomes" id="UP000193017">
    <property type="component" value="Chromosome"/>
</dbReference>
<evidence type="ECO:0000256" key="1">
    <source>
        <dbReference type="SAM" id="MobiDB-lite"/>
    </source>
</evidence>
<evidence type="ECO:0000313" key="3">
    <source>
        <dbReference type="EMBL" id="ARJ68584.1"/>
    </source>
</evidence>
<evidence type="ECO:0000259" key="2">
    <source>
        <dbReference type="Pfam" id="PF14437"/>
    </source>
</evidence>
<feature type="domain" description="MafB19-like deaminase" evidence="2">
    <location>
        <begin position="188"/>
        <end position="297"/>
    </location>
</feature>
<keyword evidence="4" id="KW-1185">Reference proteome</keyword>
<gene>
    <name evidence="3" type="ORF">B0A89_01925</name>
</gene>
<evidence type="ECO:0000313" key="4">
    <source>
        <dbReference type="Proteomes" id="UP000193017"/>
    </source>
</evidence>
<organism evidence="3 4">
    <name type="scientific">Paracoccus contaminans</name>
    <dbReference type="NCBI Taxonomy" id="1945662"/>
    <lineage>
        <taxon>Bacteria</taxon>
        <taxon>Pseudomonadati</taxon>
        <taxon>Pseudomonadota</taxon>
        <taxon>Alphaproteobacteria</taxon>
        <taxon>Rhodobacterales</taxon>
        <taxon>Paracoccaceae</taxon>
        <taxon>Paracoccus</taxon>
    </lineage>
</organism>